<dbReference type="GO" id="GO:0008168">
    <property type="term" value="F:methyltransferase activity"/>
    <property type="evidence" value="ECO:0007669"/>
    <property type="project" value="UniProtKB-KW"/>
</dbReference>
<dbReference type="Pfam" id="PF13649">
    <property type="entry name" value="Methyltransf_25"/>
    <property type="match status" value="1"/>
</dbReference>
<evidence type="ECO:0000256" key="2">
    <source>
        <dbReference type="ARBA" id="ARBA00022679"/>
    </source>
</evidence>
<protein>
    <submittedName>
        <fullName evidence="5">Class I SAM-dependent methyltransferase</fullName>
    </submittedName>
</protein>
<name>A0AA94WLM4_9BACI</name>
<dbReference type="AlphaFoldDB" id="A0AA94WLM4"/>
<dbReference type="SUPFAM" id="SSF53335">
    <property type="entry name" value="S-adenosyl-L-methionine-dependent methyltransferases"/>
    <property type="match status" value="1"/>
</dbReference>
<dbReference type="Proteomes" id="UP000323393">
    <property type="component" value="Unassembled WGS sequence"/>
</dbReference>
<feature type="domain" description="Methyltransferase" evidence="4">
    <location>
        <begin position="62"/>
        <end position="156"/>
    </location>
</feature>
<dbReference type="RefSeq" id="WP_148966642.1">
    <property type="nucleotide sequence ID" value="NZ_VTEU01000007.1"/>
</dbReference>
<dbReference type="PANTHER" id="PTHR43464:SF19">
    <property type="entry name" value="UBIQUINONE BIOSYNTHESIS O-METHYLTRANSFERASE, MITOCHONDRIAL"/>
    <property type="match status" value="1"/>
</dbReference>
<evidence type="ECO:0000313" key="5">
    <source>
        <dbReference type="EMBL" id="TYS57614.1"/>
    </source>
</evidence>
<dbReference type="CDD" id="cd02440">
    <property type="entry name" value="AdoMet_MTases"/>
    <property type="match status" value="1"/>
</dbReference>
<evidence type="ECO:0000313" key="6">
    <source>
        <dbReference type="Proteomes" id="UP000323393"/>
    </source>
</evidence>
<keyword evidence="2" id="KW-0808">Transferase</keyword>
<dbReference type="Gene3D" id="3.40.50.150">
    <property type="entry name" value="Vaccinia Virus protein VP39"/>
    <property type="match status" value="1"/>
</dbReference>
<sequence length="232" mass="26950">MAKEIINNEDLYEMLDGLLREPEAFWNDFYKDRNKEIPFFKVNGPDENLVSYLENCLLPKRVLEIGCGPGRNAIYLAKMGCTVDAIDISENALTWARERALSEKVDINFRHVSLFEYGFDPNSYDFVYDSGMFHHLAPHRRLSYIETIKEALKKDGHFGLVCFNTKAAAETADWDVYEQGSMNRGIGYSEERLKRLFIEDFTILELREMVKVSQPAELFGEDFLWTSLMKIK</sequence>
<comment type="caution">
    <text evidence="5">The sequence shown here is derived from an EMBL/GenBank/DDBJ whole genome shotgun (WGS) entry which is preliminary data.</text>
</comment>
<evidence type="ECO:0000256" key="1">
    <source>
        <dbReference type="ARBA" id="ARBA00022603"/>
    </source>
</evidence>
<dbReference type="PANTHER" id="PTHR43464">
    <property type="entry name" value="METHYLTRANSFERASE"/>
    <property type="match status" value="1"/>
</dbReference>
<evidence type="ECO:0000256" key="3">
    <source>
        <dbReference type="ARBA" id="ARBA00022691"/>
    </source>
</evidence>
<proteinExistence type="predicted"/>
<keyword evidence="1 5" id="KW-0489">Methyltransferase</keyword>
<evidence type="ECO:0000259" key="4">
    <source>
        <dbReference type="Pfam" id="PF13649"/>
    </source>
</evidence>
<keyword evidence="3" id="KW-0949">S-adenosyl-L-methionine</keyword>
<gene>
    <name evidence="5" type="ORF">FZC74_16415</name>
</gene>
<dbReference type="EMBL" id="VTEU01000007">
    <property type="protein sequence ID" value="TYS57614.1"/>
    <property type="molecule type" value="Genomic_DNA"/>
</dbReference>
<reference evidence="5 6" key="1">
    <citation type="submission" date="2019-08" db="EMBL/GenBank/DDBJ databases">
        <title>Bacillus genomes from the desert of Cuatro Cienegas, Coahuila.</title>
        <authorList>
            <person name="Olmedo-Alvarez G."/>
        </authorList>
    </citation>
    <scope>NUCLEOTIDE SEQUENCE [LARGE SCALE GENOMIC DNA]</scope>
    <source>
        <strain evidence="5 6">CH88_3T</strain>
    </source>
</reference>
<organism evidence="5 6">
    <name type="scientific">Sutcliffiella horikoshii</name>
    <dbReference type="NCBI Taxonomy" id="79883"/>
    <lineage>
        <taxon>Bacteria</taxon>
        <taxon>Bacillati</taxon>
        <taxon>Bacillota</taxon>
        <taxon>Bacilli</taxon>
        <taxon>Bacillales</taxon>
        <taxon>Bacillaceae</taxon>
        <taxon>Sutcliffiella</taxon>
    </lineage>
</organism>
<dbReference type="GO" id="GO:0032259">
    <property type="term" value="P:methylation"/>
    <property type="evidence" value="ECO:0007669"/>
    <property type="project" value="UniProtKB-KW"/>
</dbReference>
<dbReference type="InterPro" id="IPR041698">
    <property type="entry name" value="Methyltransf_25"/>
</dbReference>
<dbReference type="InterPro" id="IPR029063">
    <property type="entry name" value="SAM-dependent_MTases_sf"/>
</dbReference>
<accession>A0AA94WLM4</accession>